<comment type="caution">
    <text evidence="1">The sequence shown here is derived from an EMBL/GenBank/DDBJ whole genome shotgun (WGS) entry which is preliminary data.</text>
</comment>
<dbReference type="Proteomes" id="UP000820818">
    <property type="component" value="Linkage Group LG10"/>
</dbReference>
<protein>
    <submittedName>
        <fullName evidence="1">Uncharacterized protein</fullName>
    </submittedName>
</protein>
<dbReference type="EMBL" id="WJBH02000010">
    <property type="protein sequence ID" value="KAI9551999.1"/>
    <property type="molecule type" value="Genomic_DNA"/>
</dbReference>
<name>A0AAD5PPD8_9CRUS</name>
<dbReference type="AlphaFoldDB" id="A0AAD5PPD8"/>
<accession>A0AAD5PPD8</accession>
<reference evidence="1 2" key="1">
    <citation type="submission" date="2022-05" db="EMBL/GenBank/DDBJ databases">
        <title>A multi-omics perspective on studying reproductive biology in Daphnia sinensis.</title>
        <authorList>
            <person name="Jia J."/>
        </authorList>
    </citation>
    <scope>NUCLEOTIDE SEQUENCE [LARGE SCALE GENOMIC DNA]</scope>
    <source>
        <strain evidence="1 2">WSL</strain>
    </source>
</reference>
<sequence>MEPCLSTSYAAAAHDQDTIEYNGHLQMVVCIQKGVVTRLILGQRNAVLK</sequence>
<organism evidence="1 2">
    <name type="scientific">Daphnia sinensis</name>
    <dbReference type="NCBI Taxonomy" id="1820382"/>
    <lineage>
        <taxon>Eukaryota</taxon>
        <taxon>Metazoa</taxon>
        <taxon>Ecdysozoa</taxon>
        <taxon>Arthropoda</taxon>
        <taxon>Crustacea</taxon>
        <taxon>Branchiopoda</taxon>
        <taxon>Diplostraca</taxon>
        <taxon>Cladocera</taxon>
        <taxon>Anomopoda</taxon>
        <taxon>Daphniidae</taxon>
        <taxon>Daphnia</taxon>
        <taxon>Daphnia similis group</taxon>
    </lineage>
</organism>
<evidence type="ECO:0000313" key="2">
    <source>
        <dbReference type="Proteomes" id="UP000820818"/>
    </source>
</evidence>
<evidence type="ECO:0000313" key="1">
    <source>
        <dbReference type="EMBL" id="KAI9551999.1"/>
    </source>
</evidence>
<proteinExistence type="predicted"/>
<gene>
    <name evidence="1" type="ORF">GHT06_022336</name>
</gene>
<keyword evidence="2" id="KW-1185">Reference proteome</keyword>